<dbReference type="Gene3D" id="3.40.50.10260">
    <property type="entry name" value="YjeF N-terminal domain"/>
    <property type="match status" value="1"/>
</dbReference>
<evidence type="ECO:0000256" key="5">
    <source>
        <dbReference type="ARBA" id="ARBA00022723"/>
    </source>
</evidence>
<feature type="domain" description="YjeF C-terminal" evidence="20">
    <location>
        <begin position="233"/>
        <end position="517"/>
    </location>
</feature>
<dbReference type="GO" id="GO:0052855">
    <property type="term" value="F:ADP-dependent NAD(P)H-hydrate dehydratase activity"/>
    <property type="evidence" value="ECO:0007669"/>
    <property type="project" value="UniProtKB-UniRule"/>
</dbReference>
<comment type="cofactor">
    <cofactor evidence="17">
        <name>Mg(2+)</name>
        <dbReference type="ChEBI" id="CHEBI:18420"/>
    </cofactor>
</comment>
<evidence type="ECO:0000259" key="20">
    <source>
        <dbReference type="PROSITE" id="PS51383"/>
    </source>
</evidence>
<evidence type="ECO:0000256" key="7">
    <source>
        <dbReference type="ARBA" id="ARBA00022840"/>
    </source>
</evidence>
<evidence type="ECO:0000256" key="17">
    <source>
        <dbReference type="HAMAP-Rule" id="MF_01965"/>
    </source>
</evidence>
<dbReference type="InterPro" id="IPR017953">
    <property type="entry name" value="Carbohydrate_kinase_pred_CS"/>
</dbReference>
<comment type="function">
    <text evidence="14 19">Bifunctional enzyme that catalyzes the epimerization of the S- and R-forms of NAD(P)HX and the dehydration of the S-form of NAD(P)HX at the expense of ADP, which is converted to AMP. This allows the repair of both epimers of NAD(P)HX, a damaged form of NAD(P)H that is a result of enzymatic or heat-dependent hydration.</text>
</comment>
<feature type="binding site" evidence="17">
    <location>
        <position position="457"/>
    </location>
    <ligand>
        <name>AMP</name>
        <dbReference type="ChEBI" id="CHEBI:456215"/>
    </ligand>
</feature>
<evidence type="ECO:0000256" key="8">
    <source>
        <dbReference type="ARBA" id="ARBA00022857"/>
    </source>
</evidence>
<comment type="cofactor">
    <cofactor evidence="18 19">
        <name>K(+)</name>
        <dbReference type="ChEBI" id="CHEBI:29103"/>
    </cofactor>
    <text evidence="18 19">Binds 1 potassium ion per subunit.</text>
</comment>
<feature type="binding site" evidence="18">
    <location>
        <begin position="137"/>
        <end position="143"/>
    </location>
    <ligand>
        <name>(6S)-NADPHX</name>
        <dbReference type="ChEBI" id="CHEBI:64076"/>
    </ligand>
</feature>
<protein>
    <recommendedName>
        <fullName evidence="19">Bifunctional NAD(P)H-hydrate repair enzyme</fullName>
    </recommendedName>
    <alternativeName>
        <fullName evidence="19">Nicotinamide nucleotide repair protein</fullName>
    </alternativeName>
    <domain>
        <recommendedName>
            <fullName evidence="19">ADP-dependent (S)-NAD(P)H-hydrate dehydratase</fullName>
            <ecNumber evidence="19">4.2.1.136</ecNumber>
        </recommendedName>
        <alternativeName>
            <fullName evidence="19">ADP-dependent NAD(P)HX dehydratase</fullName>
        </alternativeName>
    </domain>
    <domain>
        <recommendedName>
            <fullName evidence="19">NAD(P)H-hydrate epimerase</fullName>
            <ecNumber evidence="19">5.1.99.6</ecNumber>
        </recommendedName>
    </domain>
</protein>
<dbReference type="PROSITE" id="PS51383">
    <property type="entry name" value="YJEF_C_3"/>
    <property type="match status" value="1"/>
</dbReference>
<evidence type="ECO:0000313" key="22">
    <source>
        <dbReference type="EMBL" id="OGG03489.1"/>
    </source>
</evidence>
<dbReference type="PROSITE" id="PS51385">
    <property type="entry name" value="YJEF_N"/>
    <property type="match status" value="1"/>
</dbReference>
<dbReference type="InterPro" id="IPR000631">
    <property type="entry name" value="CARKD"/>
</dbReference>
<evidence type="ECO:0000256" key="11">
    <source>
        <dbReference type="ARBA" id="ARBA00023235"/>
    </source>
</evidence>
<evidence type="ECO:0000259" key="21">
    <source>
        <dbReference type="PROSITE" id="PS51385"/>
    </source>
</evidence>
<evidence type="ECO:0000313" key="23">
    <source>
        <dbReference type="Proteomes" id="UP000179129"/>
    </source>
</evidence>
<feature type="binding site" evidence="17">
    <location>
        <position position="458"/>
    </location>
    <ligand>
        <name>(6S)-NADPHX</name>
        <dbReference type="ChEBI" id="CHEBI:64076"/>
    </ligand>
</feature>
<dbReference type="PANTHER" id="PTHR12592">
    <property type="entry name" value="ATP-DEPENDENT (S)-NAD(P)H-HYDRATE DEHYDRATASE FAMILY MEMBER"/>
    <property type="match status" value="1"/>
</dbReference>
<comment type="catalytic activity">
    <reaction evidence="2 18 19">
        <text>(6R)-NADPHX = (6S)-NADPHX</text>
        <dbReference type="Rhea" id="RHEA:32227"/>
        <dbReference type="ChEBI" id="CHEBI:64076"/>
        <dbReference type="ChEBI" id="CHEBI:64077"/>
        <dbReference type="EC" id="5.1.99.6"/>
    </reaction>
</comment>
<evidence type="ECO:0000256" key="12">
    <source>
        <dbReference type="ARBA" id="ARBA00023239"/>
    </source>
</evidence>
<feature type="binding site" evidence="17">
    <location>
        <begin position="428"/>
        <end position="432"/>
    </location>
    <ligand>
        <name>AMP</name>
        <dbReference type="ChEBI" id="CHEBI:456215"/>
    </ligand>
</feature>
<organism evidence="22 23">
    <name type="scientific">Candidatus Glassbacteria bacterium RIFCSPLOWO2_12_FULL_58_11</name>
    <dbReference type="NCBI Taxonomy" id="1817867"/>
    <lineage>
        <taxon>Bacteria</taxon>
        <taxon>Candidatus Glassiibacteriota</taxon>
    </lineage>
</organism>
<evidence type="ECO:0000256" key="6">
    <source>
        <dbReference type="ARBA" id="ARBA00022741"/>
    </source>
</evidence>
<comment type="subunit">
    <text evidence="17">Homotetramer.</text>
</comment>
<feature type="binding site" evidence="18">
    <location>
        <begin position="60"/>
        <end position="64"/>
    </location>
    <ligand>
        <name>(6S)-NADPHX</name>
        <dbReference type="ChEBI" id="CHEBI:64076"/>
    </ligand>
</feature>
<proteinExistence type="inferred from homology"/>
<comment type="function">
    <text evidence="18">Catalyzes the epimerization of the S- and R-forms of NAD(P)HX, a damaged form of NAD(P)H that is a result of enzymatic or heat-dependent hydration. This is a prerequisite for the S-specific NAD(P)H-hydrate dehydratase to allow the repair of both epimers of NAD(P)HX.</text>
</comment>
<evidence type="ECO:0000256" key="15">
    <source>
        <dbReference type="ARBA" id="ARBA00048238"/>
    </source>
</evidence>
<dbReference type="InterPro" id="IPR036652">
    <property type="entry name" value="YjeF_N_dom_sf"/>
</dbReference>
<keyword evidence="11 18" id="KW-0413">Isomerase</keyword>
<keyword evidence="13" id="KW-0511">Multifunctional enzyme</keyword>
<evidence type="ECO:0000256" key="16">
    <source>
        <dbReference type="ARBA" id="ARBA00049209"/>
    </source>
</evidence>
<evidence type="ECO:0000256" key="3">
    <source>
        <dbReference type="ARBA" id="ARBA00006001"/>
    </source>
</evidence>
<feature type="binding site" evidence="17">
    <location>
        <position position="268"/>
    </location>
    <ligand>
        <name>(6S)-NADPHX</name>
        <dbReference type="ChEBI" id="CHEBI:64076"/>
    </ligand>
</feature>
<evidence type="ECO:0000256" key="4">
    <source>
        <dbReference type="ARBA" id="ARBA00009524"/>
    </source>
</evidence>
<dbReference type="Proteomes" id="UP000179129">
    <property type="component" value="Unassembled WGS sequence"/>
</dbReference>
<keyword evidence="7 17" id="KW-0067">ATP-binding</keyword>
<dbReference type="Pfam" id="PF03853">
    <property type="entry name" value="YjeF_N"/>
    <property type="match status" value="1"/>
</dbReference>
<dbReference type="AlphaFoldDB" id="A0A1F5YTI7"/>
<feature type="binding site" evidence="18">
    <location>
        <position position="133"/>
    </location>
    <ligand>
        <name>K(+)</name>
        <dbReference type="ChEBI" id="CHEBI:29103"/>
    </ligand>
</feature>
<dbReference type="InterPro" id="IPR004443">
    <property type="entry name" value="YjeF_N_dom"/>
</dbReference>
<keyword evidence="5 18" id="KW-0479">Metal-binding</keyword>
<name>A0A1F5YTI7_9BACT</name>
<comment type="catalytic activity">
    <reaction evidence="15 17 19">
        <text>(6S)-NADHX + ADP = AMP + phosphate + NADH + H(+)</text>
        <dbReference type="Rhea" id="RHEA:32223"/>
        <dbReference type="ChEBI" id="CHEBI:15378"/>
        <dbReference type="ChEBI" id="CHEBI:43474"/>
        <dbReference type="ChEBI" id="CHEBI:57945"/>
        <dbReference type="ChEBI" id="CHEBI:64074"/>
        <dbReference type="ChEBI" id="CHEBI:456215"/>
        <dbReference type="ChEBI" id="CHEBI:456216"/>
        <dbReference type="EC" id="4.2.1.136"/>
    </reaction>
</comment>
<comment type="similarity">
    <text evidence="4 19">In the C-terminal section; belongs to the NnrD/CARKD family.</text>
</comment>
<keyword evidence="6 17" id="KW-0547">Nucleotide-binding</keyword>
<feature type="binding site" evidence="17">
    <location>
        <position position="339"/>
    </location>
    <ligand>
        <name>(6S)-NADPHX</name>
        <dbReference type="ChEBI" id="CHEBI:64076"/>
    </ligand>
</feature>
<evidence type="ECO:0000256" key="13">
    <source>
        <dbReference type="ARBA" id="ARBA00023268"/>
    </source>
</evidence>
<comment type="catalytic activity">
    <reaction evidence="16 17 19">
        <text>(6S)-NADPHX + ADP = AMP + phosphate + NADPH + H(+)</text>
        <dbReference type="Rhea" id="RHEA:32235"/>
        <dbReference type="ChEBI" id="CHEBI:15378"/>
        <dbReference type="ChEBI" id="CHEBI:43474"/>
        <dbReference type="ChEBI" id="CHEBI:57783"/>
        <dbReference type="ChEBI" id="CHEBI:64076"/>
        <dbReference type="ChEBI" id="CHEBI:456215"/>
        <dbReference type="ChEBI" id="CHEBI:456216"/>
        <dbReference type="EC" id="4.2.1.136"/>
    </reaction>
</comment>
<dbReference type="Gene3D" id="3.40.1190.20">
    <property type="match status" value="1"/>
</dbReference>
<feature type="binding site" evidence="17">
    <location>
        <position position="391"/>
    </location>
    <ligand>
        <name>(6S)-NADPHX</name>
        <dbReference type="ChEBI" id="CHEBI:64076"/>
    </ligand>
</feature>
<keyword evidence="10 17" id="KW-0520">NAD</keyword>
<dbReference type="GO" id="GO:0046872">
    <property type="term" value="F:metal ion binding"/>
    <property type="evidence" value="ECO:0007669"/>
    <property type="project" value="UniProtKB-UniRule"/>
</dbReference>
<comment type="caution">
    <text evidence="22">The sequence shown here is derived from an EMBL/GenBank/DDBJ whole genome shotgun (WGS) entry which is preliminary data.</text>
</comment>
<comment type="similarity">
    <text evidence="18">Belongs to the NnrE/AIBP family.</text>
</comment>
<dbReference type="HAMAP" id="MF_01965">
    <property type="entry name" value="NADHX_dehydratase"/>
    <property type="match status" value="1"/>
</dbReference>
<dbReference type="EC" id="4.2.1.136" evidence="19"/>
<comment type="function">
    <text evidence="17">Catalyzes the dehydration of the S-form of NAD(P)HX at the expense of ADP, which is converted to AMP. Together with NAD(P)HX epimerase, which catalyzes the epimerization of the S- and R-forms, the enzyme allows the repair of both epimers of NAD(P)HX, a damaged form of NAD(P)H that is a result of enzymatic or heat-dependent hydration.</text>
</comment>
<reference evidence="22 23" key="1">
    <citation type="journal article" date="2016" name="Nat. Commun.">
        <title>Thousands of microbial genomes shed light on interconnected biogeochemical processes in an aquifer system.</title>
        <authorList>
            <person name="Anantharaman K."/>
            <person name="Brown C.T."/>
            <person name="Hug L.A."/>
            <person name="Sharon I."/>
            <person name="Castelle C.J."/>
            <person name="Probst A.J."/>
            <person name="Thomas B.C."/>
            <person name="Singh A."/>
            <person name="Wilkins M.J."/>
            <person name="Karaoz U."/>
            <person name="Brodie E.L."/>
            <person name="Williams K.H."/>
            <person name="Hubbard S.S."/>
            <person name="Banfield J.F."/>
        </authorList>
    </citation>
    <scope>NUCLEOTIDE SEQUENCE [LARGE SCALE GENOMIC DNA]</scope>
</reference>
<dbReference type="InterPro" id="IPR029056">
    <property type="entry name" value="Ribokinase-like"/>
</dbReference>
<dbReference type="GO" id="GO:0052856">
    <property type="term" value="F:NAD(P)HX epimerase activity"/>
    <property type="evidence" value="ECO:0007669"/>
    <property type="project" value="UniProtKB-UniRule"/>
</dbReference>
<evidence type="ECO:0000256" key="9">
    <source>
        <dbReference type="ARBA" id="ARBA00022958"/>
    </source>
</evidence>
<evidence type="ECO:0000256" key="19">
    <source>
        <dbReference type="PIRNR" id="PIRNR017184"/>
    </source>
</evidence>
<keyword evidence="12 17" id="KW-0456">Lyase</keyword>
<comment type="similarity">
    <text evidence="17">Belongs to the NnrD/CARKD family.</text>
</comment>
<sequence length="521" mass="53156">MQPVLTAEQMRRVDRATIDGLGLPGTVLMESAGRAVAQAIREFPATSSLKRPLVLCGKGNNGGDGFVVARALQGHSASGFPRIILCGKVNELSGDAALMARVAVNCGIKVIELDEHNLHLLAAELAACDMVVDALLGSGAGGAPHGLIARVIETLQEYQPVVVAVDSPSGVEMDSGQVPGAAVTAVLTVTFGFEKIGHRFYPGRSRCGKVLVADIGFPEAALSGIDCKLFVCEPADIRHRLPVRRADSHKGDYGKVLVVGGSTGLTGAAVMAAEAALVAGAGMVTAGVPQSLNPVFEAKLTEAMTLPLPDTGNGFLAAKGLDKVLEFLTGMDVLALGPGLGRDEETVKFARGLARAAVKLPVVIDADGLNAFAAEPSTLEAFGGTVVITPHPGEMARLCGSSVEMVRSEPVKVAREFAESHGVVVALKGPPTVVAGPGGRAVINPTGGPAMAKAGSGDVLTGIIAGLLAQGLEPFDAAFCGSYLHGLAGDIAAGELGPYSVVAGDILARIGRAIGRVNERD</sequence>
<dbReference type="NCBIfam" id="TIGR00196">
    <property type="entry name" value="yjeF_cterm"/>
    <property type="match status" value="1"/>
</dbReference>
<dbReference type="GO" id="GO:0046496">
    <property type="term" value="P:nicotinamide nucleotide metabolic process"/>
    <property type="evidence" value="ECO:0007669"/>
    <property type="project" value="UniProtKB-UniRule"/>
</dbReference>
<comment type="catalytic activity">
    <reaction evidence="1 18 19">
        <text>(6R)-NADHX = (6S)-NADHX</text>
        <dbReference type="Rhea" id="RHEA:32215"/>
        <dbReference type="ChEBI" id="CHEBI:64074"/>
        <dbReference type="ChEBI" id="CHEBI:64075"/>
        <dbReference type="EC" id="5.1.99.6"/>
    </reaction>
</comment>
<dbReference type="SUPFAM" id="SSF53613">
    <property type="entry name" value="Ribokinase-like"/>
    <property type="match status" value="1"/>
</dbReference>
<dbReference type="PANTHER" id="PTHR12592:SF0">
    <property type="entry name" value="ATP-DEPENDENT (S)-NAD(P)H-HYDRATE DEHYDRATASE"/>
    <property type="match status" value="1"/>
</dbReference>
<dbReference type="Pfam" id="PF01256">
    <property type="entry name" value="Carb_kinase"/>
    <property type="match status" value="1"/>
</dbReference>
<gene>
    <name evidence="17" type="primary">nnrD</name>
    <name evidence="18" type="synonym">nnrE</name>
    <name evidence="22" type="ORF">A3F83_08990</name>
</gene>
<evidence type="ECO:0000256" key="1">
    <source>
        <dbReference type="ARBA" id="ARBA00000013"/>
    </source>
</evidence>
<dbReference type="NCBIfam" id="TIGR00197">
    <property type="entry name" value="yjeF_nterm"/>
    <property type="match status" value="1"/>
</dbReference>
<comment type="similarity">
    <text evidence="3 19">In the N-terminal section; belongs to the NnrE/AIBP family.</text>
</comment>
<comment type="caution">
    <text evidence="18">Lacks conserved residue(s) required for the propagation of feature annotation.</text>
</comment>
<dbReference type="HAMAP" id="MF_01966">
    <property type="entry name" value="NADHX_epimerase"/>
    <property type="match status" value="1"/>
</dbReference>
<feature type="domain" description="YjeF N-terminal" evidence="21">
    <location>
        <begin position="10"/>
        <end position="223"/>
    </location>
</feature>
<evidence type="ECO:0000256" key="14">
    <source>
        <dbReference type="ARBA" id="ARBA00025153"/>
    </source>
</evidence>
<dbReference type="GO" id="GO:0110051">
    <property type="term" value="P:metabolite repair"/>
    <property type="evidence" value="ECO:0007669"/>
    <property type="project" value="TreeGrafter"/>
</dbReference>
<evidence type="ECO:0000256" key="10">
    <source>
        <dbReference type="ARBA" id="ARBA00023027"/>
    </source>
</evidence>
<dbReference type="GO" id="GO:0005524">
    <property type="term" value="F:ATP binding"/>
    <property type="evidence" value="ECO:0007669"/>
    <property type="project" value="UniProtKB-UniRule"/>
</dbReference>
<keyword evidence="9 18" id="KW-0630">Potassium</keyword>
<dbReference type="PROSITE" id="PS01050">
    <property type="entry name" value="YJEF_C_2"/>
    <property type="match status" value="1"/>
</dbReference>
<dbReference type="EMBL" id="MFIX01000140">
    <property type="protein sequence ID" value="OGG03489.1"/>
    <property type="molecule type" value="Genomic_DNA"/>
</dbReference>
<dbReference type="EC" id="5.1.99.6" evidence="19"/>
<dbReference type="SUPFAM" id="SSF64153">
    <property type="entry name" value="YjeF N-terminal domain-like"/>
    <property type="match status" value="1"/>
</dbReference>
<dbReference type="InterPro" id="IPR030677">
    <property type="entry name" value="Nnr"/>
</dbReference>
<evidence type="ECO:0000256" key="18">
    <source>
        <dbReference type="HAMAP-Rule" id="MF_01966"/>
    </source>
</evidence>
<feature type="binding site" evidence="18">
    <location>
        <position position="61"/>
    </location>
    <ligand>
        <name>K(+)</name>
        <dbReference type="ChEBI" id="CHEBI:29103"/>
    </ligand>
</feature>
<feature type="binding site" evidence="18">
    <location>
        <position position="166"/>
    </location>
    <ligand>
        <name>(6S)-NADPHX</name>
        <dbReference type="ChEBI" id="CHEBI:64076"/>
    </ligand>
</feature>
<dbReference type="PIRSF" id="PIRSF017184">
    <property type="entry name" value="Nnr"/>
    <property type="match status" value="1"/>
</dbReference>
<dbReference type="STRING" id="1817867.A3F83_08990"/>
<dbReference type="CDD" id="cd01171">
    <property type="entry name" value="YXKO-related"/>
    <property type="match status" value="1"/>
</dbReference>
<keyword evidence="8 17" id="KW-0521">NADP</keyword>
<evidence type="ECO:0000256" key="2">
    <source>
        <dbReference type="ARBA" id="ARBA00000909"/>
    </source>
</evidence>
<accession>A0A1F5YTI7</accession>
<feature type="binding site" evidence="18">
    <location>
        <position position="169"/>
    </location>
    <ligand>
        <name>K(+)</name>
        <dbReference type="ChEBI" id="CHEBI:29103"/>
    </ligand>
</feature>